<keyword evidence="5" id="KW-1185">Reference proteome</keyword>
<organism evidence="4 5">
    <name type="scientific">Sinocyclocheilus rhinocerous</name>
    <dbReference type="NCBI Taxonomy" id="307959"/>
    <lineage>
        <taxon>Eukaryota</taxon>
        <taxon>Metazoa</taxon>
        <taxon>Chordata</taxon>
        <taxon>Craniata</taxon>
        <taxon>Vertebrata</taxon>
        <taxon>Euteleostomi</taxon>
        <taxon>Actinopterygii</taxon>
        <taxon>Neopterygii</taxon>
        <taxon>Teleostei</taxon>
        <taxon>Ostariophysi</taxon>
        <taxon>Cypriniformes</taxon>
        <taxon>Cyprinidae</taxon>
        <taxon>Cyprininae</taxon>
        <taxon>Sinocyclocheilus</taxon>
    </lineage>
</organism>
<accession>A0A673JC83</accession>
<keyword evidence="2" id="KW-0560">Oxidoreductase</keyword>
<sequence length="223" mass="25711">LRGARVIMACRDEEKARKAIREIKARSHNMNVLHMEVDLANMRSIREFSKTLQKEKRLDILINNAGMPSVLDWTDDDFSMCFGVNHLELTEQSDQSHLLQLQVPEDLNYNLFPFFTYCRSKLANIYFTQELARTLEGKGVTAYAVHPGYVQSNWICHYSVLFRILVQVVMFMTVVYCAVSDEVLEHNGGYFTDCQPAHLRVFARDSGVAKKLWEASKRLVKLA</sequence>
<proteinExistence type="inferred from homology"/>
<dbReference type="Ensembl" id="ENSSRHT00000048944.1">
    <property type="protein sequence ID" value="ENSSRHP00000047613.1"/>
    <property type="gene ID" value="ENSSRHG00000024012.1"/>
</dbReference>
<dbReference type="InterPro" id="IPR002347">
    <property type="entry name" value="SDR_fam"/>
</dbReference>
<dbReference type="Pfam" id="PF00106">
    <property type="entry name" value="adh_short"/>
    <property type="match status" value="1"/>
</dbReference>
<dbReference type="Gene3D" id="3.40.50.720">
    <property type="entry name" value="NAD(P)-binding Rossmann-like Domain"/>
    <property type="match status" value="2"/>
</dbReference>
<dbReference type="Proteomes" id="UP000472270">
    <property type="component" value="Unassembled WGS sequence"/>
</dbReference>
<evidence type="ECO:0000256" key="1">
    <source>
        <dbReference type="ARBA" id="ARBA00006484"/>
    </source>
</evidence>
<reference evidence="4" key="1">
    <citation type="submission" date="2025-08" db="UniProtKB">
        <authorList>
            <consortium name="Ensembl"/>
        </authorList>
    </citation>
    <scope>IDENTIFICATION</scope>
</reference>
<evidence type="ECO:0000313" key="5">
    <source>
        <dbReference type="Proteomes" id="UP000472270"/>
    </source>
</evidence>
<reference evidence="4" key="2">
    <citation type="submission" date="2025-09" db="UniProtKB">
        <authorList>
            <consortium name="Ensembl"/>
        </authorList>
    </citation>
    <scope>IDENTIFICATION</scope>
</reference>
<dbReference type="GO" id="GO:0016491">
    <property type="term" value="F:oxidoreductase activity"/>
    <property type="evidence" value="ECO:0007669"/>
    <property type="project" value="UniProtKB-KW"/>
</dbReference>
<name>A0A673JC83_9TELE</name>
<dbReference type="SUPFAM" id="SSF51735">
    <property type="entry name" value="NAD(P)-binding Rossmann-fold domains"/>
    <property type="match status" value="1"/>
</dbReference>
<dbReference type="PRINTS" id="PR00080">
    <property type="entry name" value="SDRFAMILY"/>
</dbReference>
<dbReference type="PANTHER" id="PTHR43157">
    <property type="entry name" value="PHOSPHATIDYLINOSITOL-GLYCAN BIOSYNTHESIS CLASS F PROTEIN-RELATED"/>
    <property type="match status" value="1"/>
</dbReference>
<evidence type="ECO:0000256" key="3">
    <source>
        <dbReference type="RuleBase" id="RU000363"/>
    </source>
</evidence>
<dbReference type="InterPro" id="IPR036291">
    <property type="entry name" value="NAD(P)-bd_dom_sf"/>
</dbReference>
<dbReference type="AlphaFoldDB" id="A0A673JC83"/>
<evidence type="ECO:0000313" key="4">
    <source>
        <dbReference type="Ensembl" id="ENSSRHP00000047613.1"/>
    </source>
</evidence>
<protein>
    <submittedName>
        <fullName evidence="4">Si:dkey-174n20.1</fullName>
    </submittedName>
</protein>
<dbReference type="PANTHER" id="PTHR43157:SF64">
    <property type="entry name" value="RETINOL DEHYDROGENASE 14"/>
    <property type="match status" value="1"/>
</dbReference>
<comment type="similarity">
    <text evidence="1 3">Belongs to the short-chain dehydrogenases/reductases (SDR) family.</text>
</comment>
<evidence type="ECO:0000256" key="2">
    <source>
        <dbReference type="ARBA" id="ARBA00023002"/>
    </source>
</evidence>
<dbReference type="PRINTS" id="PR00081">
    <property type="entry name" value="GDHRDH"/>
</dbReference>